<dbReference type="Proteomes" id="UP001605036">
    <property type="component" value="Unassembled WGS sequence"/>
</dbReference>
<sequence length="149" mass="17320">MIHYGMPKTVKKLAKLEAEFNHHLKENVNKVYKANEELQENVKKVREQYATLQDMLPEEQEKNGKLQKIIDDKKDLQKCHEDLLEVEAKLRTKIVDQDTLQADLVKEGVSSVKEKPILEVELDELRELKKDFAGARPLADILRRSSKET</sequence>
<accession>A0ABD1ZNN3</accession>
<name>A0ABD1ZNN3_9MARC</name>
<organism evidence="2 3">
    <name type="scientific">Riccia fluitans</name>
    <dbReference type="NCBI Taxonomy" id="41844"/>
    <lineage>
        <taxon>Eukaryota</taxon>
        <taxon>Viridiplantae</taxon>
        <taxon>Streptophyta</taxon>
        <taxon>Embryophyta</taxon>
        <taxon>Marchantiophyta</taxon>
        <taxon>Marchantiopsida</taxon>
        <taxon>Marchantiidae</taxon>
        <taxon>Marchantiales</taxon>
        <taxon>Ricciaceae</taxon>
        <taxon>Riccia</taxon>
    </lineage>
</organism>
<dbReference type="AlphaFoldDB" id="A0ABD1ZNN3"/>
<gene>
    <name evidence="2" type="ORF">R1flu_020663</name>
</gene>
<keyword evidence="3" id="KW-1185">Reference proteome</keyword>
<evidence type="ECO:0000313" key="2">
    <source>
        <dbReference type="EMBL" id="KAL2652535.1"/>
    </source>
</evidence>
<dbReference type="EMBL" id="JBHFFA010000001">
    <property type="protein sequence ID" value="KAL2652535.1"/>
    <property type="molecule type" value="Genomic_DNA"/>
</dbReference>
<proteinExistence type="predicted"/>
<comment type="caution">
    <text evidence="2">The sequence shown here is derived from an EMBL/GenBank/DDBJ whole genome shotgun (WGS) entry which is preliminary data.</text>
</comment>
<keyword evidence="1" id="KW-0175">Coiled coil</keyword>
<protein>
    <submittedName>
        <fullName evidence="2">Uncharacterized protein</fullName>
    </submittedName>
</protein>
<feature type="coiled-coil region" evidence="1">
    <location>
        <begin position="21"/>
        <end position="62"/>
    </location>
</feature>
<evidence type="ECO:0000256" key="1">
    <source>
        <dbReference type="SAM" id="Coils"/>
    </source>
</evidence>
<reference evidence="2 3" key="1">
    <citation type="submission" date="2024-09" db="EMBL/GenBank/DDBJ databases">
        <title>Chromosome-scale assembly of Riccia fluitans.</title>
        <authorList>
            <person name="Paukszto L."/>
            <person name="Sawicki J."/>
            <person name="Karawczyk K."/>
            <person name="Piernik-Szablinska J."/>
            <person name="Szczecinska M."/>
            <person name="Mazdziarz M."/>
        </authorList>
    </citation>
    <scope>NUCLEOTIDE SEQUENCE [LARGE SCALE GENOMIC DNA]</scope>
    <source>
        <strain evidence="2">Rf_01</strain>
        <tissue evidence="2">Aerial parts of the thallus</tissue>
    </source>
</reference>
<evidence type="ECO:0000313" key="3">
    <source>
        <dbReference type="Proteomes" id="UP001605036"/>
    </source>
</evidence>